<gene>
    <name evidence="1" type="ORF">A5771_17810</name>
</gene>
<evidence type="ECO:0000313" key="2">
    <source>
        <dbReference type="Proteomes" id="UP000093985"/>
    </source>
</evidence>
<organism evidence="1 2">
    <name type="scientific">Mycolicibacter sinensis (strain JDM601)</name>
    <name type="common">Mycobacterium sinense</name>
    <dbReference type="NCBI Taxonomy" id="875328"/>
    <lineage>
        <taxon>Bacteria</taxon>
        <taxon>Bacillati</taxon>
        <taxon>Actinomycetota</taxon>
        <taxon>Actinomycetes</taxon>
        <taxon>Mycobacteriales</taxon>
        <taxon>Mycobacteriaceae</taxon>
        <taxon>Mycolicibacter</taxon>
    </lineage>
</organism>
<proteinExistence type="predicted"/>
<dbReference type="EMBL" id="LZIN01000096">
    <property type="protein sequence ID" value="OBG00923.1"/>
    <property type="molecule type" value="Genomic_DNA"/>
</dbReference>
<dbReference type="Proteomes" id="UP000093985">
    <property type="component" value="Unassembled WGS sequence"/>
</dbReference>
<name>A0A1A2E2Z0_MYCSD</name>
<sequence>MAVTLAHVAPEEFRPASGHSYTLDRGANTAVAKTLTRSDGRGFDIVVDGNLFISTQADSDEQVANKSRMLAHLAAHEPQHIVQTLAGLDTGDLAEAARGESPTVNDLLLPFAEAVNEYQCELAANRINTEPFPHDAQSLSDDLRAFRAALSESVRLNDTDRYQACVTVLTAAKELVKGVAYAAAYRFYDGDDQSAPDPLPEQWDRYMAELWPDLLDMFAAIPAAGEPTDKAVLARALYRITERTLRWLEEIGVRYEVEIQGDESIRSCWWSVAEPI</sequence>
<evidence type="ECO:0000313" key="1">
    <source>
        <dbReference type="EMBL" id="OBG00923.1"/>
    </source>
</evidence>
<accession>A0A1A2E2Z0</accession>
<protein>
    <submittedName>
        <fullName evidence="1">Uncharacterized protein</fullName>
    </submittedName>
</protein>
<comment type="caution">
    <text evidence="1">The sequence shown here is derived from an EMBL/GenBank/DDBJ whole genome shotgun (WGS) entry which is preliminary data.</text>
</comment>
<reference evidence="2" key="1">
    <citation type="submission" date="2016-06" db="EMBL/GenBank/DDBJ databases">
        <authorList>
            <person name="Sutton G."/>
            <person name="Brinkac L."/>
            <person name="Sanka R."/>
            <person name="Adams M."/>
            <person name="Lau E."/>
            <person name="Mehaffy C."/>
            <person name="Tameris M."/>
            <person name="Hatherill M."/>
            <person name="Hanekom W."/>
            <person name="Mahomed H."/>
            <person name="Mcshane H."/>
        </authorList>
    </citation>
    <scope>NUCLEOTIDE SEQUENCE [LARGE SCALE GENOMIC DNA]</scope>
    <source>
        <strain evidence="2">852014-51077_SCH5608930-a</strain>
    </source>
</reference>
<dbReference type="AlphaFoldDB" id="A0A1A2E2Z0"/>